<reference evidence="3" key="1">
    <citation type="submission" date="2021-10" db="EMBL/GenBank/DDBJ databases">
        <title>The diversity and Nitrogen Metabolism of Culturable Nitrate-Utilizing Bacteria Within the Oxygen Minimum Zone of the Changjiang (Yangtze River)Estuary.</title>
        <authorList>
            <person name="Zhang D."/>
            <person name="Zheng J."/>
            <person name="Liu S."/>
            <person name="He W."/>
        </authorList>
    </citation>
    <scope>NUCLEOTIDE SEQUENCE</scope>
    <source>
        <strain evidence="3">FXH-223</strain>
    </source>
</reference>
<dbReference type="Proteomes" id="UP001108027">
    <property type="component" value="Unassembled WGS sequence"/>
</dbReference>
<dbReference type="SMART" id="SM01204">
    <property type="entry name" value="FIST_C"/>
    <property type="match status" value="1"/>
</dbReference>
<dbReference type="AlphaFoldDB" id="A0A9Q3UQ89"/>
<comment type="caution">
    <text evidence="3">The sequence shown here is derived from an EMBL/GenBank/DDBJ whole genome shotgun (WGS) entry which is preliminary data.</text>
</comment>
<protein>
    <submittedName>
        <fullName evidence="3">FIST C-terminal domain-containing protein</fullName>
    </submittedName>
</protein>
<sequence length="388" mass="42079">MTAIPPCAVVTAYSDARDEQQAARSLAERLRHPNLGFVLFFCSIDYDLDRLAGALSEGFEGVPLCGCTSAGEITARGYDRDTVVAIGFDRRFFAVSHRLIEHLDGFTLGDAQQLTEGLLGDCRDGPGGPVCASNSFVLTLLDGLSVNEELVLATLNAALGSITSFGGSAGDDYRLSRTYVYCDGVFHGDAAIVLMVTTSLDFEVFSIHHLRPDTHKLVVTAADAERRVVQELNAVPAAEEYARLVGVPVADLNDEVFARYPLAVRINSDYYARSIQRVNDDLSLSFYCAVENGIVLTAMRTGSLIDETRHTLSAIETRLGPSWVTIGCDCCLRRMEMESAGLAGSASAMLRDHRVVGFNTYGEQFNGMHINQTLTGVVIGRRHRVPGP</sequence>
<dbReference type="NCBIfam" id="NF041558">
    <property type="entry name" value="NosP"/>
    <property type="match status" value="1"/>
</dbReference>
<dbReference type="InterPro" id="IPR019494">
    <property type="entry name" value="FIST_C"/>
</dbReference>
<dbReference type="Pfam" id="PF08495">
    <property type="entry name" value="FIST"/>
    <property type="match status" value="1"/>
</dbReference>
<keyword evidence="4" id="KW-1185">Reference proteome</keyword>
<gene>
    <name evidence="3" type="ORF">LL252_13620</name>
</gene>
<evidence type="ECO:0000259" key="2">
    <source>
        <dbReference type="SMART" id="SM01204"/>
    </source>
</evidence>
<organism evidence="3 4">
    <name type="scientific">Alloalcanivorax marinus</name>
    <dbReference type="NCBI Taxonomy" id="1177169"/>
    <lineage>
        <taxon>Bacteria</taxon>
        <taxon>Pseudomonadati</taxon>
        <taxon>Pseudomonadota</taxon>
        <taxon>Gammaproteobacteria</taxon>
        <taxon>Oceanospirillales</taxon>
        <taxon>Alcanivoracaceae</taxon>
        <taxon>Alloalcanivorax</taxon>
    </lineage>
</organism>
<dbReference type="InterPro" id="IPR013702">
    <property type="entry name" value="FIST_domain_N"/>
</dbReference>
<evidence type="ECO:0000313" key="3">
    <source>
        <dbReference type="EMBL" id="MCC4309609.1"/>
    </source>
</evidence>
<dbReference type="PANTHER" id="PTHR40252:SF2">
    <property type="entry name" value="BLR0328 PROTEIN"/>
    <property type="match status" value="1"/>
</dbReference>
<dbReference type="RefSeq" id="WP_228234409.1">
    <property type="nucleotide sequence ID" value="NZ_JAJGNA010000019.1"/>
</dbReference>
<evidence type="ECO:0000259" key="1">
    <source>
        <dbReference type="SMART" id="SM00897"/>
    </source>
</evidence>
<feature type="domain" description="FIST C-domain" evidence="2">
    <location>
        <begin position="237"/>
        <end position="367"/>
    </location>
</feature>
<name>A0A9Q3UQ89_9GAMM</name>
<evidence type="ECO:0000313" key="4">
    <source>
        <dbReference type="Proteomes" id="UP001108027"/>
    </source>
</evidence>
<dbReference type="EMBL" id="JAJGNA010000019">
    <property type="protein sequence ID" value="MCC4309609.1"/>
    <property type="molecule type" value="Genomic_DNA"/>
</dbReference>
<proteinExistence type="predicted"/>
<dbReference type="PANTHER" id="PTHR40252">
    <property type="entry name" value="BLR0328 PROTEIN"/>
    <property type="match status" value="1"/>
</dbReference>
<accession>A0A9Q3UQ89</accession>
<feature type="domain" description="FIST" evidence="1">
    <location>
        <begin position="33"/>
        <end position="236"/>
    </location>
</feature>
<dbReference type="SMART" id="SM00897">
    <property type="entry name" value="FIST"/>
    <property type="match status" value="1"/>
</dbReference>
<dbReference type="Pfam" id="PF10442">
    <property type="entry name" value="FIST_C"/>
    <property type="match status" value="1"/>
</dbReference>